<dbReference type="CDD" id="cd20553">
    <property type="entry name" value="CYCLIN_TFIIIB90_rpt1"/>
    <property type="match status" value="1"/>
</dbReference>
<dbReference type="GO" id="GO:0005634">
    <property type="term" value="C:nucleus"/>
    <property type="evidence" value="ECO:0007669"/>
    <property type="project" value="UniProtKB-SubCell"/>
</dbReference>
<keyword evidence="4" id="KW-0863">Zinc-finger</keyword>
<dbReference type="GO" id="GO:0000126">
    <property type="term" value="C:transcription factor TFIIIB complex"/>
    <property type="evidence" value="ECO:0007669"/>
    <property type="project" value="TreeGrafter"/>
</dbReference>
<keyword evidence="12" id="KW-1185">Reference proteome</keyword>
<dbReference type="Pfam" id="PF00382">
    <property type="entry name" value="TFIIB"/>
    <property type="match status" value="2"/>
</dbReference>
<organism evidence="12 13">
    <name type="scientific">Momordica charantia</name>
    <name type="common">Bitter gourd</name>
    <name type="synonym">Balsam pear</name>
    <dbReference type="NCBI Taxonomy" id="3673"/>
    <lineage>
        <taxon>Eukaryota</taxon>
        <taxon>Viridiplantae</taxon>
        <taxon>Streptophyta</taxon>
        <taxon>Embryophyta</taxon>
        <taxon>Tracheophyta</taxon>
        <taxon>Spermatophyta</taxon>
        <taxon>Magnoliopsida</taxon>
        <taxon>eudicotyledons</taxon>
        <taxon>Gunneridae</taxon>
        <taxon>Pentapetalae</taxon>
        <taxon>rosids</taxon>
        <taxon>fabids</taxon>
        <taxon>Cucurbitales</taxon>
        <taxon>Cucurbitaceae</taxon>
        <taxon>Momordiceae</taxon>
        <taxon>Momordica</taxon>
    </lineage>
</organism>
<evidence type="ECO:0000313" key="13">
    <source>
        <dbReference type="RefSeq" id="XP_022154789.1"/>
    </source>
</evidence>
<dbReference type="GO" id="GO:0017025">
    <property type="term" value="F:TBP-class protein binding"/>
    <property type="evidence" value="ECO:0007669"/>
    <property type="project" value="InterPro"/>
</dbReference>
<feature type="region of interest" description="Disordered" evidence="10">
    <location>
        <begin position="572"/>
        <end position="642"/>
    </location>
</feature>
<dbReference type="InterPro" id="IPR013150">
    <property type="entry name" value="TFIIB_cyclin"/>
</dbReference>
<dbReference type="InterPro" id="IPR036915">
    <property type="entry name" value="Cyclin-like_sf"/>
</dbReference>
<dbReference type="PRINTS" id="PR00685">
    <property type="entry name" value="TIFACTORIIB"/>
</dbReference>
<feature type="domain" description="Cyclin-like" evidence="11">
    <location>
        <begin position="177"/>
        <end position="279"/>
    </location>
</feature>
<dbReference type="PANTHER" id="PTHR11618:SF4">
    <property type="entry name" value="TRANSCRIPTION FACTOR IIIB 90 KDA SUBUNIT"/>
    <property type="match status" value="1"/>
</dbReference>
<sequence>MVWCSNCVKSVAGSRDEAGFQYCDMCGKVLDFYNFSQEPTFSKDSAGQSQLSGNFVRSIQSNFSASRERTLNKAFEDMRYMRNGLNMGESDEIIRVAGAFYRIALERNFTRGRSTEFVQAACLYIACREKNKPYLLIDFSNYLRINVYVLGAVFLQLCKVLRLEEHPIVQKPVDPSLFIDKFTQCLLGGTKEDGMKKEVSRTALKIITSMKRDWMQTGRKPSGLCGAALYISALSHGVKCSKSDIIKIVHICDATLTKRLIEFENTESGSLTMEEFILMGDKVKESSSFIERPAGTKNGLNPSGDEVLCVHKNDCKKPYALGLCKSCYDDFVELSGGLDGGSNPPAFQCAEKERTETEEDANDSSAIGTLSQGLNPCNNIERELDNEQADAPKTVCSTKEAEAQGAADEPGGIDDGANKFGADALGTSASDELDNWSDIDDIEVDGYLHNEEEKHYKKIIWEEMNREYLEEQAAKEAAIAAAKNAYEASFENCNADLQAAKELADAAAAAVAKSRKERQRKRAAEAKNASPAQTAAEATRQMLNKKRLSSKINYDVLDKLFDESAATEPLTKKKREELSKNTDETPNTAEKEFESKEKHRHGDLEQEDDYDGDGTYGSGLYYENMEEETYNYDHDYGYDEYD</sequence>
<dbReference type="InterPro" id="IPR013763">
    <property type="entry name" value="Cyclin-like_dom"/>
</dbReference>
<evidence type="ECO:0000313" key="12">
    <source>
        <dbReference type="Proteomes" id="UP000504603"/>
    </source>
</evidence>
<evidence type="ECO:0000256" key="3">
    <source>
        <dbReference type="ARBA" id="ARBA00022723"/>
    </source>
</evidence>
<dbReference type="Gene3D" id="1.10.472.10">
    <property type="entry name" value="Cyclin-like"/>
    <property type="match status" value="2"/>
</dbReference>
<keyword evidence="7" id="KW-0010">Activator</keyword>
<evidence type="ECO:0000256" key="8">
    <source>
        <dbReference type="ARBA" id="ARBA00023163"/>
    </source>
</evidence>
<evidence type="ECO:0000256" key="1">
    <source>
        <dbReference type="ARBA" id="ARBA00004123"/>
    </source>
</evidence>
<feature type="region of interest" description="Disordered" evidence="10">
    <location>
        <begin position="391"/>
        <end position="420"/>
    </location>
</feature>
<protein>
    <submittedName>
        <fullName evidence="13 14">Transcription factor IIIB 90 kDa subunit</fullName>
    </submittedName>
</protein>
<gene>
    <name evidence="13 14 15" type="primary">LOC111021960</name>
</gene>
<evidence type="ECO:0000256" key="2">
    <source>
        <dbReference type="ARBA" id="ARBA00010857"/>
    </source>
</evidence>
<dbReference type="GO" id="GO:0070897">
    <property type="term" value="P:transcription preinitiation complex assembly"/>
    <property type="evidence" value="ECO:0007669"/>
    <property type="project" value="InterPro"/>
</dbReference>
<proteinExistence type="inferred from homology"/>
<dbReference type="OrthoDB" id="511529at2759"/>
<comment type="similarity">
    <text evidence="2">Belongs to the TFIIB family.</text>
</comment>
<evidence type="ECO:0000256" key="10">
    <source>
        <dbReference type="SAM" id="MobiDB-lite"/>
    </source>
</evidence>
<dbReference type="SUPFAM" id="SSF47954">
    <property type="entry name" value="Cyclin-like"/>
    <property type="match status" value="2"/>
</dbReference>
<keyword evidence="5" id="KW-0862">Zinc</keyword>
<evidence type="ECO:0000256" key="6">
    <source>
        <dbReference type="ARBA" id="ARBA00023015"/>
    </source>
</evidence>
<dbReference type="Proteomes" id="UP000504603">
    <property type="component" value="Unplaced"/>
</dbReference>
<evidence type="ECO:0000256" key="4">
    <source>
        <dbReference type="ARBA" id="ARBA00022771"/>
    </source>
</evidence>
<evidence type="ECO:0000256" key="9">
    <source>
        <dbReference type="ARBA" id="ARBA00023242"/>
    </source>
</evidence>
<dbReference type="GO" id="GO:0000995">
    <property type="term" value="F:RNA polymerase III general transcription initiation factor activity"/>
    <property type="evidence" value="ECO:0007669"/>
    <property type="project" value="TreeGrafter"/>
</dbReference>
<dbReference type="InterPro" id="IPR011665">
    <property type="entry name" value="BRF1_TBP-bd_dom"/>
</dbReference>
<dbReference type="SMART" id="SM00385">
    <property type="entry name" value="CYCLIN"/>
    <property type="match status" value="2"/>
</dbReference>
<keyword evidence="9" id="KW-0539">Nucleus</keyword>
<evidence type="ECO:0000256" key="5">
    <source>
        <dbReference type="ARBA" id="ARBA00022833"/>
    </source>
</evidence>
<keyword evidence="8" id="KW-0804">Transcription</keyword>
<dbReference type="Pfam" id="PF07741">
    <property type="entry name" value="BRF1"/>
    <property type="match status" value="1"/>
</dbReference>
<dbReference type="PANTHER" id="PTHR11618">
    <property type="entry name" value="TRANSCRIPTION INITIATION FACTOR IIB-RELATED"/>
    <property type="match status" value="1"/>
</dbReference>
<dbReference type="GO" id="GO:0008270">
    <property type="term" value="F:zinc ion binding"/>
    <property type="evidence" value="ECO:0007669"/>
    <property type="project" value="UniProtKB-KW"/>
</dbReference>
<dbReference type="RefSeq" id="XP_022154789.1">
    <property type="nucleotide sequence ID" value="XM_022299097.1"/>
</dbReference>
<feature type="region of interest" description="Disordered" evidence="10">
    <location>
        <begin position="514"/>
        <end position="540"/>
    </location>
</feature>
<keyword evidence="6" id="KW-0805">Transcription regulation</keyword>
<dbReference type="FunFam" id="1.10.472.10:FF:000007">
    <property type="entry name" value="Transcription factor IIIB 90 kDa subunit"/>
    <property type="match status" value="1"/>
</dbReference>
<evidence type="ECO:0000259" key="11">
    <source>
        <dbReference type="SMART" id="SM00385"/>
    </source>
</evidence>
<dbReference type="GO" id="GO:0001006">
    <property type="term" value="F:RNA polymerase III type 3 promoter sequence-specific DNA binding"/>
    <property type="evidence" value="ECO:0007669"/>
    <property type="project" value="TreeGrafter"/>
</dbReference>
<comment type="subcellular location">
    <subcellularLocation>
        <location evidence="1">Nucleus</location>
    </subcellularLocation>
</comment>
<accession>A0A6J1DN78</accession>
<name>A0A6J1DN78_MOMCH</name>
<dbReference type="CDD" id="cd20554">
    <property type="entry name" value="CYCLIN_TFIIIB90_rpt2"/>
    <property type="match status" value="1"/>
</dbReference>
<feature type="region of interest" description="Disordered" evidence="10">
    <location>
        <begin position="352"/>
        <end position="378"/>
    </location>
</feature>
<feature type="compositionally biased region" description="Basic and acidic residues" evidence="10">
    <location>
        <begin position="572"/>
        <end position="604"/>
    </location>
</feature>
<dbReference type="FunFam" id="1.10.472.10:FF:000066">
    <property type="entry name" value="Transcription factor IIIB subunit"/>
    <property type="match status" value="1"/>
</dbReference>
<dbReference type="InterPro" id="IPR000812">
    <property type="entry name" value="TFIIB"/>
</dbReference>
<evidence type="ECO:0000313" key="14">
    <source>
        <dbReference type="RefSeq" id="XP_022154790.1"/>
    </source>
</evidence>
<dbReference type="RefSeq" id="XP_022154791.1">
    <property type="nucleotide sequence ID" value="XM_022299099.1"/>
</dbReference>
<dbReference type="RefSeq" id="XP_022154790.1">
    <property type="nucleotide sequence ID" value="XM_022299098.1"/>
</dbReference>
<dbReference type="Gene3D" id="1.20.5.650">
    <property type="entry name" value="Single helix bin"/>
    <property type="match status" value="1"/>
</dbReference>
<feature type="compositionally biased region" description="Polar residues" evidence="10">
    <location>
        <begin position="363"/>
        <end position="378"/>
    </location>
</feature>
<dbReference type="AlphaFoldDB" id="A0A6J1DN78"/>
<evidence type="ECO:0000256" key="7">
    <source>
        <dbReference type="ARBA" id="ARBA00023159"/>
    </source>
</evidence>
<reference evidence="13 14" key="1">
    <citation type="submission" date="2025-04" db="UniProtKB">
        <authorList>
            <consortium name="RefSeq"/>
        </authorList>
    </citation>
    <scope>IDENTIFICATION</scope>
    <source>
        <strain evidence="13 14">OHB3-1</strain>
    </source>
</reference>
<dbReference type="KEGG" id="mcha:111021960"/>
<dbReference type="GeneID" id="111021960"/>
<keyword evidence="3" id="KW-0479">Metal-binding</keyword>
<dbReference type="GO" id="GO:0097550">
    <property type="term" value="C:transcription preinitiation complex"/>
    <property type="evidence" value="ECO:0007669"/>
    <property type="project" value="TreeGrafter"/>
</dbReference>
<feature type="domain" description="Cyclin-like" evidence="11">
    <location>
        <begin position="79"/>
        <end position="159"/>
    </location>
</feature>
<feature type="compositionally biased region" description="Basic and acidic residues" evidence="10">
    <location>
        <begin position="631"/>
        <end position="642"/>
    </location>
</feature>
<evidence type="ECO:0000313" key="15">
    <source>
        <dbReference type="RefSeq" id="XP_022154791.1"/>
    </source>
</evidence>